<dbReference type="OrthoDB" id="3249650at2759"/>
<evidence type="ECO:0000313" key="1">
    <source>
        <dbReference type="EMBL" id="KLO13434.1"/>
    </source>
</evidence>
<proteinExistence type="predicted"/>
<sequence length="411" mass="46373">MSDSDSSEWDILQPVNDPRARLLAVERKLSLVAKEIAKTLLQIERTFGAVSRILRYNIIGDIDRDEVVSSWDNISRKYASAVWQLRDLAADGAVTIDDFASHFSSYLLTSQDSISDKRSELGVYLSDLKSRCRSSGKASVQIANVQSMFLAFRDKWSATIERHSNNFMMLMRTIENDFNVLLRSSLSSDQDETGEIATMLNNNSFPGIMASMITLLPLALSKPLYQEMEGSASRIEVEDRTFDGAGGYNLIEGLFNVPRILITDLTAIAESLRLRPDDASFVVDKLRLVLRLYGFLETSLRDCSISLSGTSPASPRRFMGKFFGSWDDLKGNRKSTRDLLEMFQDGHETTSNDQHTGMLRVKLLSLENLKEKAAEKMPIRRGTGDSFFKKRGKMLRLARKWACLEPIVEEF</sequence>
<dbReference type="AlphaFoldDB" id="A0A0H2RNK1"/>
<organism evidence="1 2">
    <name type="scientific">Schizopora paradoxa</name>
    <dbReference type="NCBI Taxonomy" id="27342"/>
    <lineage>
        <taxon>Eukaryota</taxon>
        <taxon>Fungi</taxon>
        <taxon>Dikarya</taxon>
        <taxon>Basidiomycota</taxon>
        <taxon>Agaricomycotina</taxon>
        <taxon>Agaricomycetes</taxon>
        <taxon>Hymenochaetales</taxon>
        <taxon>Schizoporaceae</taxon>
        <taxon>Schizopora</taxon>
    </lineage>
</organism>
<protein>
    <submittedName>
        <fullName evidence="1">Uncharacterized protein</fullName>
    </submittedName>
</protein>
<keyword evidence="2" id="KW-1185">Reference proteome</keyword>
<reference evidence="1 2" key="1">
    <citation type="submission" date="2015-04" db="EMBL/GenBank/DDBJ databases">
        <title>Complete genome sequence of Schizopora paradoxa KUC8140, a cosmopolitan wood degrader in East Asia.</title>
        <authorList>
            <consortium name="DOE Joint Genome Institute"/>
            <person name="Min B."/>
            <person name="Park H."/>
            <person name="Jang Y."/>
            <person name="Kim J.-J."/>
            <person name="Kim K.H."/>
            <person name="Pangilinan J."/>
            <person name="Lipzen A."/>
            <person name="Riley R."/>
            <person name="Grigoriev I.V."/>
            <person name="Spatafora J.W."/>
            <person name="Choi I.-G."/>
        </authorList>
    </citation>
    <scope>NUCLEOTIDE SEQUENCE [LARGE SCALE GENOMIC DNA]</scope>
    <source>
        <strain evidence="1 2">KUC8140</strain>
    </source>
</reference>
<gene>
    <name evidence="1" type="ORF">SCHPADRAFT_904156</name>
</gene>
<name>A0A0H2RNK1_9AGAM</name>
<accession>A0A0H2RNK1</accession>
<dbReference type="InParanoid" id="A0A0H2RNK1"/>
<dbReference type="Proteomes" id="UP000053477">
    <property type="component" value="Unassembled WGS sequence"/>
</dbReference>
<dbReference type="EMBL" id="KQ085959">
    <property type="protein sequence ID" value="KLO13434.1"/>
    <property type="molecule type" value="Genomic_DNA"/>
</dbReference>
<evidence type="ECO:0000313" key="2">
    <source>
        <dbReference type="Proteomes" id="UP000053477"/>
    </source>
</evidence>